<evidence type="ECO:0000256" key="6">
    <source>
        <dbReference type="ARBA" id="ARBA00023163"/>
    </source>
</evidence>
<dbReference type="SUPFAM" id="SSF46689">
    <property type="entry name" value="Homeodomain-like"/>
    <property type="match status" value="1"/>
</dbReference>
<evidence type="ECO:0000256" key="3">
    <source>
        <dbReference type="ARBA" id="ARBA00022553"/>
    </source>
</evidence>
<dbReference type="InterPro" id="IPR036890">
    <property type="entry name" value="HATPase_C_sf"/>
</dbReference>
<dbReference type="Pfam" id="PF12833">
    <property type="entry name" value="HTH_18"/>
    <property type="match status" value="1"/>
</dbReference>
<feature type="domain" description="Histidine kinase" evidence="10">
    <location>
        <begin position="857"/>
        <end position="1076"/>
    </location>
</feature>
<dbReference type="Gene3D" id="2.60.40.10">
    <property type="entry name" value="Immunoglobulins"/>
    <property type="match status" value="1"/>
</dbReference>
<evidence type="ECO:0000256" key="5">
    <source>
        <dbReference type="ARBA" id="ARBA00023125"/>
    </source>
</evidence>
<gene>
    <name evidence="12" type="ORF">MM236_03425</name>
</gene>
<sequence length="1358" mass="154965">MNLEKSFPLILKRKNSFVNCLIILFIYLLPNFSFAQKTYFKHINVEDGLSHNTVFTIFQDSKGFMWFGTKDGLNRYDGHQFKIFKNEPDKPQSLRNNNVLFIYESFEKKLWLGTNDGISIYDPSTETFTDFLVTDQNGEPIWGQILKIKEDKSGNIWVASSSAGLYRFDPKTEKLTHYYHIADKSGSLGSGSVSSLSIDEKGVVWVGILGGSVQRFVPVNESFTQFDSPDQTLKKDLILDIFDHGNELLIGTKNGGLKSLDKETGKLKDVLAEDQENNSLFVRNIAKYDGQEVWVCTELGIYVYNATEKKYKHLVQNPNDPYSLSDNAVYSIYKDSEGGIWLGTYFGGINYLPNSPTTFEKYYPIINQNSIEGKRVREFVEDGKGNIWIGTEDAGLTKFRPEENTFTNYLPKKDKNSISYHNIHGLMLDKEELWISSHSQGLKLDILNLQDEEFKRLDQSNLQNPLFDSDIFSILKDSQGNKWFGTISGVYIIRAGQSTMEFFEPLSISFYYDILEDSKKNIWFATVNNGLFQYNSKTGETKHYMPDNKIKGSLPGISVISLFEDSKKRLWLGTEGYGLSLYNEKDDNFETFNTSDGLPSNTVYKILEDDLGYLWTSTGMGLARFSPENKKIESYTKSDGLLSEQFNYKSGLKSKNGTLYFGSLNGFIAFDPKTFTKTNKESKIVLTGLKLFNEEVQVNSPDKILQTSISETTSINLKHFQSSITISFAALGYTFTDSWKYVYKLDGLEKDWNYLRKNNEVSYLNIPPGSYTFRVKTVNDQGVFSTEETTLMIHVSPPFYFSNVALIVYFLLFLALAYILISSYRNKISKRHRDNIRKLESEKEKEIFHAKIEFFTNITHEIRTPLTLIKGPLEILVNSNEGFSDNTKENLRIMEKNANRLILLSNQLLDFRKAEKQSFQLNFVRTDISGIIEDLHYRFKPMAEKNQLNFTLTGVEKNFFADVDQEETTKILSNLISNALKYGDLQVSIHLDTNASDYFQVHVCNDGKLIDEAYQGKIFEPFYQIDPDETQKPRQGTGLGLPLAKSLSEMHGGELFFNPTFKIGVNCFTLKLPVKQAYSYQLEESEDAKIYEEVNLEDDSTADTINDTAKPSILLVEDNKELQSFIDTNLRNEYQIYKASNGIEALQVLDSLMVDLIISDIMMPLMDGIELCKQLKSNLAYSHLPIILLTAKSNMNSKIEGLEVGADVYLEKPFSLEYLILQIKNLLKYRDQVRKSFANSPGVLAISIAHTKADEEFLDSVNFFINENISNEQFGVNELAEKVNMSQSSLLRKIKGISKLTPNEYIRLVRLKHAAELLGTGKYSISEVCSMIGFNSPSYFSKCFQKQFGELPKDYQKN</sequence>
<dbReference type="Pfam" id="PF02518">
    <property type="entry name" value="HATPase_c"/>
    <property type="match status" value="1"/>
</dbReference>
<dbReference type="InterPro" id="IPR036097">
    <property type="entry name" value="HisK_dim/P_sf"/>
</dbReference>
<dbReference type="InterPro" id="IPR011006">
    <property type="entry name" value="CheY-like_superfamily"/>
</dbReference>
<dbReference type="Gene3D" id="3.30.565.10">
    <property type="entry name" value="Histidine kinase-like ATPase, C-terminal domain"/>
    <property type="match status" value="1"/>
</dbReference>
<dbReference type="EC" id="2.7.13.3" evidence="2"/>
<dbReference type="Pfam" id="PF00512">
    <property type="entry name" value="HisKA"/>
    <property type="match status" value="1"/>
</dbReference>
<keyword evidence="8" id="KW-0472">Membrane</keyword>
<dbReference type="InterPro" id="IPR013783">
    <property type="entry name" value="Ig-like_fold"/>
</dbReference>
<name>A0ABS9UK73_9BACT</name>
<dbReference type="CDD" id="cd00082">
    <property type="entry name" value="HisKA"/>
    <property type="match status" value="1"/>
</dbReference>
<dbReference type="InterPro" id="IPR005467">
    <property type="entry name" value="His_kinase_dom"/>
</dbReference>
<dbReference type="SUPFAM" id="SSF55874">
    <property type="entry name" value="ATPase domain of HSP90 chaperone/DNA topoisomerase II/histidine kinase"/>
    <property type="match status" value="1"/>
</dbReference>
<keyword evidence="8" id="KW-1133">Transmembrane helix</keyword>
<dbReference type="Pfam" id="PF07495">
    <property type="entry name" value="Y_Y_Y"/>
    <property type="match status" value="1"/>
</dbReference>
<dbReference type="PROSITE" id="PS50110">
    <property type="entry name" value="RESPONSE_REGULATORY"/>
    <property type="match status" value="1"/>
</dbReference>
<dbReference type="EMBL" id="JAKZGS010000002">
    <property type="protein sequence ID" value="MCH7397019.1"/>
    <property type="molecule type" value="Genomic_DNA"/>
</dbReference>
<dbReference type="PANTHER" id="PTHR43547">
    <property type="entry name" value="TWO-COMPONENT HISTIDINE KINASE"/>
    <property type="match status" value="1"/>
</dbReference>
<dbReference type="SMART" id="SM00387">
    <property type="entry name" value="HATPase_c"/>
    <property type="match status" value="1"/>
</dbReference>
<comment type="caution">
    <text evidence="12">The sequence shown here is derived from an EMBL/GenBank/DDBJ whole genome shotgun (WGS) entry which is preliminary data.</text>
</comment>
<evidence type="ECO:0000259" key="10">
    <source>
        <dbReference type="PROSITE" id="PS50109"/>
    </source>
</evidence>
<dbReference type="PROSITE" id="PS01124">
    <property type="entry name" value="HTH_ARAC_FAMILY_2"/>
    <property type="match status" value="1"/>
</dbReference>
<dbReference type="InterPro" id="IPR001789">
    <property type="entry name" value="Sig_transdc_resp-reg_receiver"/>
</dbReference>
<evidence type="ECO:0000313" key="12">
    <source>
        <dbReference type="EMBL" id="MCH7397019.1"/>
    </source>
</evidence>
<evidence type="ECO:0000256" key="8">
    <source>
        <dbReference type="SAM" id="Phobius"/>
    </source>
</evidence>
<dbReference type="Gene3D" id="2.130.10.10">
    <property type="entry name" value="YVTN repeat-like/Quinoprotein amine dehydrogenase"/>
    <property type="match status" value="3"/>
</dbReference>
<evidence type="ECO:0000313" key="13">
    <source>
        <dbReference type="Proteomes" id="UP001165488"/>
    </source>
</evidence>
<dbReference type="SMART" id="SM00388">
    <property type="entry name" value="HisKA"/>
    <property type="match status" value="1"/>
</dbReference>
<keyword evidence="3 7" id="KW-0597">Phosphoprotein</keyword>
<dbReference type="InterPro" id="IPR009057">
    <property type="entry name" value="Homeodomain-like_sf"/>
</dbReference>
<dbReference type="InterPro" id="IPR011123">
    <property type="entry name" value="Y_Y_Y"/>
</dbReference>
<comment type="catalytic activity">
    <reaction evidence="1">
        <text>ATP + protein L-histidine = ADP + protein N-phospho-L-histidine.</text>
        <dbReference type="EC" id="2.7.13.3"/>
    </reaction>
</comment>
<dbReference type="InterPro" id="IPR003661">
    <property type="entry name" value="HisK_dim/P_dom"/>
</dbReference>
<evidence type="ECO:0000259" key="11">
    <source>
        <dbReference type="PROSITE" id="PS50110"/>
    </source>
</evidence>
<dbReference type="SUPFAM" id="SSF63829">
    <property type="entry name" value="Calcium-dependent phosphotriesterase"/>
    <property type="match status" value="3"/>
</dbReference>
<evidence type="ECO:0000256" key="2">
    <source>
        <dbReference type="ARBA" id="ARBA00012438"/>
    </source>
</evidence>
<dbReference type="PROSITE" id="PS00041">
    <property type="entry name" value="HTH_ARAC_FAMILY_1"/>
    <property type="match status" value="1"/>
</dbReference>
<dbReference type="InterPro" id="IPR018062">
    <property type="entry name" value="HTH_AraC-typ_CS"/>
</dbReference>
<keyword evidence="6" id="KW-0804">Transcription</keyword>
<dbReference type="Gene3D" id="3.40.50.2300">
    <property type="match status" value="1"/>
</dbReference>
<dbReference type="Proteomes" id="UP001165488">
    <property type="component" value="Unassembled WGS sequence"/>
</dbReference>
<dbReference type="SUPFAM" id="SSF47384">
    <property type="entry name" value="Homodimeric domain of signal transducing histidine kinase"/>
    <property type="match status" value="1"/>
</dbReference>
<reference evidence="12" key="1">
    <citation type="submission" date="2022-03" db="EMBL/GenBank/DDBJ databases">
        <title>De novo assembled genomes of Belliella spp. (Cyclobacteriaceae) strains.</title>
        <authorList>
            <person name="Szabo A."/>
            <person name="Korponai K."/>
            <person name="Felfoldi T."/>
        </authorList>
    </citation>
    <scope>NUCLEOTIDE SEQUENCE</scope>
    <source>
        <strain evidence="12">DSM 107340</strain>
    </source>
</reference>
<dbReference type="PANTHER" id="PTHR43547:SF2">
    <property type="entry name" value="HYBRID SIGNAL TRANSDUCTION HISTIDINE KINASE C"/>
    <property type="match status" value="1"/>
</dbReference>
<dbReference type="SMART" id="SM00342">
    <property type="entry name" value="HTH_ARAC"/>
    <property type="match status" value="1"/>
</dbReference>
<accession>A0ABS9UK73</accession>
<keyword evidence="4" id="KW-0805">Transcription regulation</keyword>
<evidence type="ECO:0000256" key="7">
    <source>
        <dbReference type="PROSITE-ProRule" id="PRU00169"/>
    </source>
</evidence>
<dbReference type="CDD" id="cd17574">
    <property type="entry name" value="REC_OmpR"/>
    <property type="match status" value="1"/>
</dbReference>
<dbReference type="Gene3D" id="1.10.287.130">
    <property type="match status" value="1"/>
</dbReference>
<proteinExistence type="predicted"/>
<feature type="domain" description="Response regulatory" evidence="11">
    <location>
        <begin position="1112"/>
        <end position="1227"/>
    </location>
</feature>
<dbReference type="SMART" id="SM00448">
    <property type="entry name" value="REC"/>
    <property type="match status" value="1"/>
</dbReference>
<dbReference type="SUPFAM" id="SSF52172">
    <property type="entry name" value="CheY-like"/>
    <property type="match status" value="1"/>
</dbReference>
<feature type="modified residue" description="4-aspartylphosphate" evidence="7">
    <location>
        <position position="1160"/>
    </location>
</feature>
<dbReference type="RefSeq" id="WP_241273529.1">
    <property type="nucleotide sequence ID" value="NZ_JAKZGS010000002.1"/>
</dbReference>
<dbReference type="InterPro" id="IPR003594">
    <property type="entry name" value="HATPase_dom"/>
</dbReference>
<evidence type="ECO:0000259" key="9">
    <source>
        <dbReference type="PROSITE" id="PS01124"/>
    </source>
</evidence>
<evidence type="ECO:0000256" key="1">
    <source>
        <dbReference type="ARBA" id="ARBA00000085"/>
    </source>
</evidence>
<feature type="domain" description="HTH araC/xylS-type" evidence="9">
    <location>
        <begin position="1259"/>
        <end position="1358"/>
    </location>
</feature>
<feature type="transmembrane region" description="Helical" evidence="8">
    <location>
        <begin position="799"/>
        <end position="821"/>
    </location>
</feature>
<protein>
    <recommendedName>
        <fullName evidence="2">histidine kinase</fullName>
        <ecNumber evidence="2">2.7.13.3</ecNumber>
    </recommendedName>
</protein>
<dbReference type="InterPro" id="IPR004358">
    <property type="entry name" value="Sig_transdc_His_kin-like_C"/>
</dbReference>
<organism evidence="12 13">
    <name type="scientific">Belliella calami</name>
    <dbReference type="NCBI Taxonomy" id="2923436"/>
    <lineage>
        <taxon>Bacteria</taxon>
        <taxon>Pseudomonadati</taxon>
        <taxon>Bacteroidota</taxon>
        <taxon>Cytophagia</taxon>
        <taxon>Cytophagales</taxon>
        <taxon>Cyclobacteriaceae</taxon>
        <taxon>Belliella</taxon>
    </lineage>
</organism>
<dbReference type="InterPro" id="IPR015943">
    <property type="entry name" value="WD40/YVTN_repeat-like_dom_sf"/>
</dbReference>
<keyword evidence="8" id="KW-0812">Transmembrane</keyword>
<dbReference type="Pfam" id="PF07494">
    <property type="entry name" value="Reg_prop"/>
    <property type="match status" value="3"/>
</dbReference>
<dbReference type="InterPro" id="IPR018060">
    <property type="entry name" value="HTH_AraC"/>
</dbReference>
<keyword evidence="13" id="KW-1185">Reference proteome</keyword>
<dbReference type="PROSITE" id="PS50109">
    <property type="entry name" value="HIS_KIN"/>
    <property type="match status" value="1"/>
</dbReference>
<dbReference type="InterPro" id="IPR011110">
    <property type="entry name" value="Reg_prop"/>
</dbReference>
<dbReference type="Pfam" id="PF00072">
    <property type="entry name" value="Response_reg"/>
    <property type="match status" value="1"/>
</dbReference>
<dbReference type="Gene3D" id="1.10.10.60">
    <property type="entry name" value="Homeodomain-like"/>
    <property type="match status" value="2"/>
</dbReference>
<keyword evidence="5" id="KW-0238">DNA-binding</keyword>
<evidence type="ECO:0000256" key="4">
    <source>
        <dbReference type="ARBA" id="ARBA00023015"/>
    </source>
</evidence>
<dbReference type="PRINTS" id="PR00344">
    <property type="entry name" value="BCTRLSENSOR"/>
</dbReference>